<gene>
    <name evidence="1" type="ORF">BOKJ2_LOCUS4516</name>
</gene>
<evidence type="ECO:0000313" key="2">
    <source>
        <dbReference type="Proteomes" id="UP000614601"/>
    </source>
</evidence>
<name>A0A811KBH3_9BILA</name>
<protein>
    <submittedName>
        <fullName evidence="1">Uncharacterized protein</fullName>
    </submittedName>
</protein>
<keyword evidence="2" id="KW-1185">Reference proteome</keyword>
<proteinExistence type="predicted"/>
<evidence type="ECO:0000313" key="1">
    <source>
        <dbReference type="EMBL" id="CAD5212715.1"/>
    </source>
</evidence>
<dbReference type="Proteomes" id="UP000614601">
    <property type="component" value="Unassembled WGS sequence"/>
</dbReference>
<dbReference type="EMBL" id="CAJFDH010000002">
    <property type="protein sequence ID" value="CAD5212715.1"/>
    <property type="molecule type" value="Genomic_DNA"/>
</dbReference>
<sequence>MSSDKSVEIVKRCSPFPKVDQVWSNIGTWQNGKPSFTYVIVEEERTLVIERNYYGVSKDIETRIDSYYTPQIYKCQRAVVGKWSVNHWEYVSDTNQLSTDDQLVIICTKFKAKLLLINGAFYLLSEAGRVMWKETLLCTSIFAEKCIFDYEWNRKIIPKSRKHKKQKFDDDETCNFMMTKLEYLYHLQPMHSFVPNLMLETENEDIVLLNQIHSQWKPFKFFQKAVYDFKMENIDIEVDSVVVDRKKVLTSKVETGFLFWKNTAIDDFDALLFAMNGVKAAFEYAGLPLHRNANKIEANRSKKVRGKASYHFLYVDEEFSQKTVCTIHADENNTTLAEVLPIVARKLRVSKETLMETIVWRVENGGLRASHVGDVPNLKEYNAYLLQYLGTRYKDYLEDVECEIRFAKC</sequence>
<dbReference type="Proteomes" id="UP000783686">
    <property type="component" value="Unassembled WGS sequence"/>
</dbReference>
<dbReference type="EMBL" id="CAJFCW020000002">
    <property type="protein sequence ID" value="CAG9097367.1"/>
    <property type="molecule type" value="Genomic_DNA"/>
</dbReference>
<comment type="caution">
    <text evidence="1">The sequence shown here is derived from an EMBL/GenBank/DDBJ whole genome shotgun (WGS) entry which is preliminary data.</text>
</comment>
<dbReference type="AlphaFoldDB" id="A0A811KBH3"/>
<reference evidence="1" key="1">
    <citation type="submission" date="2020-09" db="EMBL/GenBank/DDBJ databases">
        <authorList>
            <person name="Kikuchi T."/>
        </authorList>
    </citation>
    <scope>NUCLEOTIDE SEQUENCE</scope>
    <source>
        <strain evidence="1">SH1</strain>
    </source>
</reference>
<organism evidence="1 2">
    <name type="scientific">Bursaphelenchus okinawaensis</name>
    <dbReference type="NCBI Taxonomy" id="465554"/>
    <lineage>
        <taxon>Eukaryota</taxon>
        <taxon>Metazoa</taxon>
        <taxon>Ecdysozoa</taxon>
        <taxon>Nematoda</taxon>
        <taxon>Chromadorea</taxon>
        <taxon>Rhabditida</taxon>
        <taxon>Tylenchina</taxon>
        <taxon>Tylenchomorpha</taxon>
        <taxon>Aphelenchoidea</taxon>
        <taxon>Aphelenchoididae</taxon>
        <taxon>Bursaphelenchus</taxon>
    </lineage>
</organism>
<accession>A0A811KBH3</accession>